<dbReference type="Proteomes" id="UP000479190">
    <property type="component" value="Unassembled WGS sequence"/>
</dbReference>
<feature type="compositionally biased region" description="Basic and acidic residues" evidence="1">
    <location>
        <begin position="180"/>
        <end position="190"/>
    </location>
</feature>
<reference evidence="2 3" key="1">
    <citation type="submission" date="2020-02" db="EMBL/GenBank/DDBJ databases">
        <authorList>
            <person name="Ferguson B K."/>
        </authorList>
    </citation>
    <scope>NUCLEOTIDE SEQUENCE [LARGE SCALE GENOMIC DNA]</scope>
</reference>
<evidence type="ECO:0000313" key="2">
    <source>
        <dbReference type="EMBL" id="CAB0033082.1"/>
    </source>
</evidence>
<gene>
    <name evidence="2" type="ORF">TBRA_LOCUS5002</name>
</gene>
<evidence type="ECO:0000256" key="1">
    <source>
        <dbReference type="SAM" id="MobiDB-lite"/>
    </source>
</evidence>
<organism evidence="2 3">
    <name type="scientific">Trichogramma brassicae</name>
    <dbReference type="NCBI Taxonomy" id="86971"/>
    <lineage>
        <taxon>Eukaryota</taxon>
        <taxon>Metazoa</taxon>
        <taxon>Ecdysozoa</taxon>
        <taxon>Arthropoda</taxon>
        <taxon>Hexapoda</taxon>
        <taxon>Insecta</taxon>
        <taxon>Pterygota</taxon>
        <taxon>Neoptera</taxon>
        <taxon>Endopterygota</taxon>
        <taxon>Hymenoptera</taxon>
        <taxon>Apocrita</taxon>
        <taxon>Proctotrupomorpha</taxon>
        <taxon>Chalcidoidea</taxon>
        <taxon>Trichogrammatidae</taxon>
        <taxon>Trichogramma</taxon>
    </lineage>
</organism>
<feature type="compositionally biased region" description="Polar residues" evidence="1">
    <location>
        <begin position="149"/>
        <end position="160"/>
    </location>
</feature>
<evidence type="ECO:0000313" key="3">
    <source>
        <dbReference type="Proteomes" id="UP000479190"/>
    </source>
</evidence>
<protein>
    <submittedName>
        <fullName evidence="2">Uncharacterized protein</fullName>
    </submittedName>
</protein>
<proteinExistence type="predicted"/>
<dbReference type="EMBL" id="CADCXV010000698">
    <property type="protein sequence ID" value="CAB0033082.1"/>
    <property type="molecule type" value="Genomic_DNA"/>
</dbReference>
<keyword evidence="3" id="KW-1185">Reference proteome</keyword>
<feature type="compositionally biased region" description="Basic and acidic residues" evidence="1">
    <location>
        <begin position="247"/>
        <end position="281"/>
    </location>
</feature>
<name>A0A6H5I8M7_9HYME</name>
<dbReference type="AlphaFoldDB" id="A0A6H5I8M7"/>
<feature type="region of interest" description="Disordered" evidence="1">
    <location>
        <begin position="136"/>
        <end position="214"/>
    </location>
</feature>
<sequence>MNSFAWRKKNSLQFYINFNLIHFKLVLPTLRNSICNLPIVLASKYFIQSNYPNSHRLCAKHDGVVLRSRITVQTRGQGQKNTFSVLQNLTDDEIIPEFECHDVKPTINFLPTKIIDSEVYKTRVTAHTIHSALRAVQGSEKDEQKDIGTVNNNLNASRTRSAIRRVSKQSRTEGLGPQHARMEGRRRQGDPRLLGADPQLRPDHGVRRGVHRAHQDALRQVLRQNQPQASGADPARLRSHAAGHAILRGDRRVVEEGHPRQARRDQEGLGQRQEGRPRGVQEEGPEGADPAVGLRLGLSRHRRQDHPRRVLRTRACFFLYLISN</sequence>
<accession>A0A6H5I8M7</accession>
<feature type="region of interest" description="Disordered" evidence="1">
    <location>
        <begin position="246"/>
        <end position="306"/>
    </location>
</feature>